<keyword evidence="2" id="KW-0813">Transport</keyword>
<comment type="subcellular location">
    <subcellularLocation>
        <location evidence="1">Membrane</location>
    </subcellularLocation>
</comment>
<dbReference type="Proteomes" id="UP000607653">
    <property type="component" value="Unassembled WGS sequence"/>
</dbReference>
<keyword evidence="5 6" id="KW-0472">Membrane</keyword>
<protein>
    <submittedName>
        <fullName evidence="7">Uncharacterized protein</fullName>
    </submittedName>
</protein>
<accession>A0A822Z768</accession>
<evidence type="ECO:0000256" key="6">
    <source>
        <dbReference type="SAM" id="Phobius"/>
    </source>
</evidence>
<sequence>MSFLSVSSAIIVVGTFFIFSMISALFVVFAYKFVLETKGKSLEEIELLFQNEGESKVGEVELRDAEHLV</sequence>
<evidence type="ECO:0000256" key="1">
    <source>
        <dbReference type="ARBA" id="ARBA00004370"/>
    </source>
</evidence>
<keyword evidence="8" id="KW-1185">Reference proteome</keyword>
<evidence type="ECO:0000256" key="5">
    <source>
        <dbReference type="ARBA" id="ARBA00023136"/>
    </source>
</evidence>
<dbReference type="InterPro" id="IPR036259">
    <property type="entry name" value="MFS_trans_sf"/>
</dbReference>
<evidence type="ECO:0000313" key="8">
    <source>
        <dbReference type="Proteomes" id="UP000607653"/>
    </source>
</evidence>
<evidence type="ECO:0000256" key="2">
    <source>
        <dbReference type="ARBA" id="ARBA00022448"/>
    </source>
</evidence>
<dbReference type="Pfam" id="PF00083">
    <property type="entry name" value="Sugar_tr"/>
    <property type="match status" value="1"/>
</dbReference>
<reference evidence="7 8" key="1">
    <citation type="journal article" date="2020" name="Mol. Biol. Evol.">
        <title>Distinct Expression and Methylation Patterns for Genes with Different Fates following a Single Whole-Genome Duplication in Flowering Plants.</title>
        <authorList>
            <person name="Shi T."/>
            <person name="Rahmani R.S."/>
            <person name="Gugger P.F."/>
            <person name="Wang M."/>
            <person name="Li H."/>
            <person name="Zhang Y."/>
            <person name="Li Z."/>
            <person name="Wang Q."/>
            <person name="Van de Peer Y."/>
            <person name="Marchal K."/>
            <person name="Chen J."/>
        </authorList>
    </citation>
    <scope>NUCLEOTIDE SEQUENCE [LARGE SCALE GENOMIC DNA]</scope>
    <source>
        <tissue evidence="7">Leaf</tissue>
    </source>
</reference>
<dbReference type="GO" id="GO:0016020">
    <property type="term" value="C:membrane"/>
    <property type="evidence" value="ECO:0007669"/>
    <property type="project" value="UniProtKB-SubCell"/>
</dbReference>
<dbReference type="InterPro" id="IPR005828">
    <property type="entry name" value="MFS_sugar_transport-like"/>
</dbReference>
<name>A0A822Z768_NELNU</name>
<gene>
    <name evidence="7" type="ORF">HUJ06_013618</name>
</gene>
<keyword evidence="3 6" id="KW-0812">Transmembrane</keyword>
<organism evidence="7 8">
    <name type="scientific">Nelumbo nucifera</name>
    <name type="common">Sacred lotus</name>
    <dbReference type="NCBI Taxonomy" id="4432"/>
    <lineage>
        <taxon>Eukaryota</taxon>
        <taxon>Viridiplantae</taxon>
        <taxon>Streptophyta</taxon>
        <taxon>Embryophyta</taxon>
        <taxon>Tracheophyta</taxon>
        <taxon>Spermatophyta</taxon>
        <taxon>Magnoliopsida</taxon>
        <taxon>Proteales</taxon>
        <taxon>Nelumbonaceae</taxon>
        <taxon>Nelumbo</taxon>
    </lineage>
</organism>
<evidence type="ECO:0000256" key="4">
    <source>
        <dbReference type="ARBA" id="ARBA00022989"/>
    </source>
</evidence>
<dbReference type="GO" id="GO:0022857">
    <property type="term" value="F:transmembrane transporter activity"/>
    <property type="evidence" value="ECO:0007669"/>
    <property type="project" value="InterPro"/>
</dbReference>
<dbReference type="InterPro" id="IPR050814">
    <property type="entry name" value="Myo-inositol_Transporter"/>
</dbReference>
<dbReference type="Gene3D" id="1.20.1250.20">
    <property type="entry name" value="MFS general substrate transporter like domains"/>
    <property type="match status" value="1"/>
</dbReference>
<evidence type="ECO:0000256" key="3">
    <source>
        <dbReference type="ARBA" id="ARBA00022692"/>
    </source>
</evidence>
<feature type="transmembrane region" description="Helical" evidence="6">
    <location>
        <begin position="6"/>
        <end position="31"/>
    </location>
</feature>
<proteinExistence type="predicted"/>
<dbReference type="PANTHER" id="PTHR48020">
    <property type="entry name" value="PROTON MYO-INOSITOL COTRANSPORTER"/>
    <property type="match status" value="1"/>
</dbReference>
<evidence type="ECO:0000313" key="7">
    <source>
        <dbReference type="EMBL" id="DAD39295.1"/>
    </source>
</evidence>
<dbReference type="AlphaFoldDB" id="A0A822Z768"/>
<dbReference type="PANTHER" id="PTHR48020:SF49">
    <property type="entry name" value="SUGAR TRANSPORTER"/>
    <property type="match status" value="1"/>
</dbReference>
<keyword evidence="4 6" id="KW-1133">Transmembrane helix</keyword>
<dbReference type="EMBL" id="DUZY01000005">
    <property type="protein sequence ID" value="DAD39295.1"/>
    <property type="molecule type" value="Genomic_DNA"/>
</dbReference>
<comment type="caution">
    <text evidence="7">The sequence shown here is derived from an EMBL/GenBank/DDBJ whole genome shotgun (WGS) entry which is preliminary data.</text>
</comment>